<feature type="region of interest" description="Disordered" evidence="2">
    <location>
        <begin position="153"/>
        <end position="191"/>
    </location>
</feature>
<dbReference type="InterPro" id="IPR036864">
    <property type="entry name" value="Zn2-C6_fun-type_DNA-bd_sf"/>
</dbReference>
<keyword evidence="1" id="KW-0539">Nucleus</keyword>
<dbReference type="PANTHER" id="PTHR47655">
    <property type="entry name" value="QUINIC ACID UTILIZATION ACTIVATOR"/>
    <property type="match status" value="1"/>
</dbReference>
<dbReference type="GeneID" id="43602446"/>
<dbReference type="InterPro" id="IPR001138">
    <property type="entry name" value="Zn2Cys6_DnaBD"/>
</dbReference>
<keyword evidence="5" id="KW-1185">Reference proteome</keyword>
<comment type="caution">
    <text evidence="4">The sequence shown here is derived from an EMBL/GenBank/DDBJ whole genome shotgun (WGS) entry which is preliminary data.</text>
</comment>
<accession>A0A370TBF6</accession>
<evidence type="ECO:0000259" key="3">
    <source>
        <dbReference type="PROSITE" id="PS50048"/>
    </source>
</evidence>
<dbReference type="Proteomes" id="UP000254866">
    <property type="component" value="Unassembled WGS sequence"/>
</dbReference>
<dbReference type="PANTHER" id="PTHR47655:SF3">
    <property type="entry name" value="ZN(II)2CYS6 TRANSCRIPTION FACTOR (EUROFUNG)"/>
    <property type="match status" value="1"/>
</dbReference>
<evidence type="ECO:0000256" key="2">
    <source>
        <dbReference type="SAM" id="MobiDB-lite"/>
    </source>
</evidence>
<dbReference type="AlphaFoldDB" id="A0A370TBF6"/>
<reference evidence="4 5" key="1">
    <citation type="journal article" date="2018" name="IMA Fungus">
        <title>IMA Genome-F 9: Draft genome sequence of Annulohypoxylon stygium, Aspergillus mulundensis, Berkeleyomyces basicola (syn. Thielaviopsis basicola), Ceratocystis smalleyi, two Cercospora beticola strains, Coleophoma cylindrospora, Fusarium fracticaudum, Phialophora cf. hyalina, and Morchella septimelata.</title>
        <authorList>
            <person name="Wingfield B.D."/>
            <person name="Bills G.F."/>
            <person name="Dong Y."/>
            <person name="Huang W."/>
            <person name="Nel W.J."/>
            <person name="Swalarsk-Parry B.S."/>
            <person name="Vaghefi N."/>
            <person name="Wilken P.M."/>
            <person name="An Z."/>
            <person name="de Beer Z.W."/>
            <person name="De Vos L."/>
            <person name="Chen L."/>
            <person name="Duong T.A."/>
            <person name="Gao Y."/>
            <person name="Hammerbacher A."/>
            <person name="Kikkert J.R."/>
            <person name="Li Y."/>
            <person name="Li H."/>
            <person name="Li K."/>
            <person name="Li Q."/>
            <person name="Liu X."/>
            <person name="Ma X."/>
            <person name="Naidoo K."/>
            <person name="Pethybridge S.J."/>
            <person name="Sun J."/>
            <person name="Steenkamp E.T."/>
            <person name="van der Nest M.A."/>
            <person name="van Wyk S."/>
            <person name="Wingfield M.J."/>
            <person name="Xiong C."/>
            <person name="Yue Q."/>
            <person name="Zhang X."/>
        </authorList>
    </citation>
    <scope>NUCLEOTIDE SEQUENCE [LARGE SCALE GENOMIC DNA]</scope>
    <source>
        <strain evidence="4 5">BP 5553</strain>
    </source>
</reference>
<feature type="domain" description="Zn(2)-C6 fungal-type" evidence="3">
    <location>
        <begin position="48"/>
        <end position="82"/>
    </location>
</feature>
<gene>
    <name evidence="4" type="ORF">BP5553_09597</name>
</gene>
<feature type="region of interest" description="Disordered" evidence="2">
    <location>
        <begin position="1"/>
        <end position="39"/>
    </location>
</feature>
<dbReference type="Pfam" id="PF00172">
    <property type="entry name" value="Zn_clus"/>
    <property type="match status" value="1"/>
</dbReference>
<dbReference type="GO" id="GO:0008270">
    <property type="term" value="F:zinc ion binding"/>
    <property type="evidence" value="ECO:0007669"/>
    <property type="project" value="InterPro"/>
</dbReference>
<evidence type="ECO:0000256" key="1">
    <source>
        <dbReference type="ARBA" id="ARBA00023242"/>
    </source>
</evidence>
<proteinExistence type="predicted"/>
<dbReference type="STRING" id="2656787.A0A370TBF6"/>
<dbReference type="InterPro" id="IPR052783">
    <property type="entry name" value="Metabolic/Drug-Res_Regulator"/>
</dbReference>
<dbReference type="RefSeq" id="XP_031865519.1">
    <property type="nucleotide sequence ID" value="XM_032018220.1"/>
</dbReference>
<protein>
    <recommendedName>
        <fullName evidence="3">Zn(2)-C6 fungal-type domain-containing protein</fullName>
    </recommendedName>
</protein>
<dbReference type="CDD" id="cd00067">
    <property type="entry name" value="GAL4"/>
    <property type="match status" value="1"/>
</dbReference>
<sequence length="386" mass="42680">MEDHKSHHLARKPSKSTKQSSRASKRTTSSHEHGPMAIDGRHKRVWKACERCRMKKTKCDGESPCKRCKDDGYAEVLENTQYALIATVQKLYTMVRNNDSWELGEPELNERGQPVIHDIASRLGCIRPSPDLPYAFPEGAEDFAELQAQLQAHRPENNSAEDAGRTSHDSSTDSPALERTDRASSSESDHSIVSKDYNQMIWAQRQAAAKTAIAKSNSLPMSRPVHLTLSQRPSASGDEQGAAYQTPPALDTAASSNSMPSPIYTDFQMDSPMLRNGSPFSPWSANDDFLGPAHALDLTAHYMRAQQQTQAIPAQQQPQQAFNGTRVGGLGLEQNMLKAIQFSDGMNFAEGTIRPNMLDCSTGMEMFDQMDVLYQSTDYEAQLGIA</sequence>
<dbReference type="EMBL" id="NPIC01000012">
    <property type="protein sequence ID" value="RDL31388.1"/>
    <property type="molecule type" value="Genomic_DNA"/>
</dbReference>
<evidence type="ECO:0000313" key="4">
    <source>
        <dbReference type="EMBL" id="RDL31388.1"/>
    </source>
</evidence>
<organism evidence="4 5">
    <name type="scientific">Venustampulla echinocandica</name>
    <dbReference type="NCBI Taxonomy" id="2656787"/>
    <lineage>
        <taxon>Eukaryota</taxon>
        <taxon>Fungi</taxon>
        <taxon>Dikarya</taxon>
        <taxon>Ascomycota</taxon>
        <taxon>Pezizomycotina</taxon>
        <taxon>Leotiomycetes</taxon>
        <taxon>Helotiales</taxon>
        <taxon>Pleuroascaceae</taxon>
        <taxon>Venustampulla</taxon>
    </lineage>
</organism>
<feature type="compositionally biased region" description="Basic and acidic residues" evidence="2">
    <location>
        <begin position="162"/>
        <end position="191"/>
    </location>
</feature>
<evidence type="ECO:0000313" key="5">
    <source>
        <dbReference type="Proteomes" id="UP000254866"/>
    </source>
</evidence>
<name>A0A370TBF6_9HELO</name>
<dbReference type="PROSITE" id="PS50048">
    <property type="entry name" value="ZN2_CY6_FUNGAL_2"/>
    <property type="match status" value="1"/>
</dbReference>
<dbReference type="GO" id="GO:0000981">
    <property type="term" value="F:DNA-binding transcription factor activity, RNA polymerase II-specific"/>
    <property type="evidence" value="ECO:0007669"/>
    <property type="project" value="InterPro"/>
</dbReference>
<dbReference type="Gene3D" id="4.10.240.10">
    <property type="entry name" value="Zn(2)-C6 fungal-type DNA-binding domain"/>
    <property type="match status" value="1"/>
</dbReference>
<feature type="region of interest" description="Disordered" evidence="2">
    <location>
        <begin position="230"/>
        <end position="259"/>
    </location>
</feature>
<dbReference type="OrthoDB" id="4151048at2759"/>
<feature type="compositionally biased region" description="Basic residues" evidence="2">
    <location>
        <begin position="1"/>
        <end position="15"/>
    </location>
</feature>
<dbReference type="SUPFAM" id="SSF57701">
    <property type="entry name" value="Zn2/Cys6 DNA-binding domain"/>
    <property type="match status" value="1"/>
</dbReference>